<accession>A0A9K3CT27</accession>
<proteinExistence type="predicted"/>
<dbReference type="Proteomes" id="UP000265618">
    <property type="component" value="Unassembled WGS sequence"/>
</dbReference>
<sequence length="257" mass="27661">MFCGQLSPYETIARSCVAQSMPGCPVDAPCEVTLVRLAYASPLFTGASYPAALPPSELLSRCKDFMSLSPPLAALRLTRIAAFGSSLGLARGPDDVLVYLVEHGVFSSTCAGSNALSDLQFTHTGYCKQGKVGSRPSILRPIAVCEALYSLALRLSRLSLYEQMGDGVRYHRIMTHVRSLQYASVVSLCDRCLAAVQSPGSKAKGPPFLRLVDAFGLTICTVPLSRAAVAAVHCMNVDRILLEMNVSLREMVKSVRK</sequence>
<organism evidence="1 2">
    <name type="scientific">Kipferlia bialata</name>
    <dbReference type="NCBI Taxonomy" id="797122"/>
    <lineage>
        <taxon>Eukaryota</taxon>
        <taxon>Metamonada</taxon>
        <taxon>Carpediemonas-like organisms</taxon>
        <taxon>Kipferlia</taxon>
    </lineage>
</organism>
<name>A0A9K3CT27_9EUKA</name>
<evidence type="ECO:0000313" key="1">
    <source>
        <dbReference type="EMBL" id="GIQ82681.1"/>
    </source>
</evidence>
<keyword evidence="2" id="KW-1185">Reference proteome</keyword>
<reference evidence="1 2" key="1">
    <citation type="journal article" date="2018" name="PLoS ONE">
        <title>The draft genome of Kipferlia bialata reveals reductive genome evolution in fornicate parasites.</title>
        <authorList>
            <person name="Tanifuji G."/>
            <person name="Takabayashi S."/>
            <person name="Kume K."/>
            <person name="Takagi M."/>
            <person name="Nakayama T."/>
            <person name="Kamikawa R."/>
            <person name="Inagaki Y."/>
            <person name="Hashimoto T."/>
        </authorList>
    </citation>
    <scope>NUCLEOTIDE SEQUENCE [LARGE SCALE GENOMIC DNA]</scope>
    <source>
        <strain evidence="1">NY0173</strain>
    </source>
</reference>
<gene>
    <name evidence="1" type="ORF">KIPB_003858</name>
</gene>
<comment type="caution">
    <text evidence="1">The sequence shown here is derived from an EMBL/GenBank/DDBJ whole genome shotgun (WGS) entry which is preliminary data.</text>
</comment>
<evidence type="ECO:0000313" key="2">
    <source>
        <dbReference type="Proteomes" id="UP000265618"/>
    </source>
</evidence>
<dbReference type="EMBL" id="BDIP01000777">
    <property type="protein sequence ID" value="GIQ82681.1"/>
    <property type="molecule type" value="Genomic_DNA"/>
</dbReference>
<dbReference type="AlphaFoldDB" id="A0A9K3CT27"/>
<protein>
    <submittedName>
        <fullName evidence="1">Uncharacterized protein</fullName>
    </submittedName>
</protein>